<evidence type="ECO:0000313" key="3">
    <source>
        <dbReference type="Proteomes" id="UP000006753"/>
    </source>
</evidence>
<dbReference type="AlphaFoldDB" id="K1WQW9"/>
<reference evidence="2 3" key="1">
    <citation type="journal article" date="2012" name="BMC Genomics">
        <title>Sequencing the genome of Marssonina brunnea reveals fungus-poplar co-evolution.</title>
        <authorList>
            <person name="Zhu S."/>
            <person name="Cao Y.-Z."/>
            <person name="Jiang C."/>
            <person name="Tan B.-Y."/>
            <person name="Wang Z."/>
            <person name="Feng S."/>
            <person name="Zhang L."/>
            <person name="Su X.-H."/>
            <person name="Brejova B."/>
            <person name="Vinar T."/>
            <person name="Xu M."/>
            <person name="Wang M.-X."/>
            <person name="Zhang S.-G."/>
            <person name="Huang M.-R."/>
            <person name="Wu R."/>
            <person name="Zhou Y."/>
        </authorList>
    </citation>
    <scope>NUCLEOTIDE SEQUENCE [LARGE SCALE GENOMIC DNA]</scope>
    <source>
        <strain evidence="2 3">MB_m1</strain>
    </source>
</reference>
<dbReference type="GeneID" id="18762893"/>
<name>K1WQW9_MARBU</name>
<evidence type="ECO:0000256" key="1">
    <source>
        <dbReference type="SAM" id="SignalP"/>
    </source>
</evidence>
<dbReference type="STRING" id="1072389.K1WQW9"/>
<proteinExistence type="predicted"/>
<dbReference type="EMBL" id="JH921444">
    <property type="protein sequence ID" value="EKD14747.1"/>
    <property type="molecule type" value="Genomic_DNA"/>
</dbReference>
<dbReference type="HOGENOM" id="CLU_120092_0_0_1"/>
<accession>K1WQW9</accession>
<feature type="chain" id="PRO_5003854620" evidence="1">
    <location>
        <begin position="23"/>
        <end position="175"/>
    </location>
</feature>
<dbReference type="KEGG" id="mbe:MBM_06958"/>
<evidence type="ECO:0000313" key="2">
    <source>
        <dbReference type="EMBL" id="EKD14747.1"/>
    </source>
</evidence>
<protein>
    <submittedName>
        <fullName evidence="2">DNase1 protein</fullName>
    </submittedName>
</protein>
<dbReference type="OrthoDB" id="3513524at2759"/>
<dbReference type="OMA" id="PCNNAYY"/>
<dbReference type="Proteomes" id="UP000006753">
    <property type="component" value="Unassembled WGS sequence"/>
</dbReference>
<sequence length="175" mass="19375">MQLNVPYVLLALTGLLTNLISAGTIHFVNQDDTDRTIYFTPNEGGEEIDELEIAGLETVEQDFPEAWVGNFYSVSEDEDNVPGMLGEVRFDGFAGQTYFDVSAIVNPEDDEGVKMLFPLLSPTPLSGCQTFPCDNAYNKWDDVRTLSTPESALVCLIGNVDDERKRGFSRGRVSH</sequence>
<dbReference type="eggNOG" id="ENOG502RJA7">
    <property type="taxonomic scope" value="Eukaryota"/>
</dbReference>
<organism evidence="2 3">
    <name type="scientific">Marssonina brunnea f. sp. multigermtubi (strain MB_m1)</name>
    <name type="common">Marssonina leaf spot fungus</name>
    <dbReference type="NCBI Taxonomy" id="1072389"/>
    <lineage>
        <taxon>Eukaryota</taxon>
        <taxon>Fungi</taxon>
        <taxon>Dikarya</taxon>
        <taxon>Ascomycota</taxon>
        <taxon>Pezizomycotina</taxon>
        <taxon>Leotiomycetes</taxon>
        <taxon>Helotiales</taxon>
        <taxon>Drepanopezizaceae</taxon>
        <taxon>Drepanopeziza</taxon>
    </lineage>
</organism>
<dbReference type="InParanoid" id="K1WQW9"/>
<feature type="signal peptide" evidence="1">
    <location>
        <begin position="1"/>
        <end position="22"/>
    </location>
</feature>
<gene>
    <name evidence="2" type="ORF">MBM_06958</name>
</gene>
<dbReference type="RefSeq" id="XP_007294847.1">
    <property type="nucleotide sequence ID" value="XM_007294785.1"/>
</dbReference>
<keyword evidence="1" id="KW-0732">Signal</keyword>
<keyword evidence="3" id="KW-1185">Reference proteome</keyword>